<organism evidence="3 4">
    <name type="scientific">Corynespora cassiicola Philippines</name>
    <dbReference type="NCBI Taxonomy" id="1448308"/>
    <lineage>
        <taxon>Eukaryota</taxon>
        <taxon>Fungi</taxon>
        <taxon>Dikarya</taxon>
        <taxon>Ascomycota</taxon>
        <taxon>Pezizomycotina</taxon>
        <taxon>Dothideomycetes</taxon>
        <taxon>Pleosporomycetidae</taxon>
        <taxon>Pleosporales</taxon>
        <taxon>Corynesporascaceae</taxon>
        <taxon>Corynespora</taxon>
    </lineage>
</organism>
<feature type="compositionally biased region" description="Basic residues" evidence="1">
    <location>
        <begin position="42"/>
        <end position="53"/>
    </location>
</feature>
<dbReference type="Proteomes" id="UP000240883">
    <property type="component" value="Unassembled WGS sequence"/>
</dbReference>
<name>A0A2T2P8X8_CORCC</name>
<evidence type="ECO:0000313" key="3">
    <source>
        <dbReference type="EMBL" id="PSN74113.1"/>
    </source>
</evidence>
<keyword evidence="2" id="KW-1133">Transmembrane helix</keyword>
<reference evidence="3 4" key="1">
    <citation type="journal article" date="2018" name="Front. Microbiol.">
        <title>Genome-Wide Analysis of Corynespora cassiicola Leaf Fall Disease Putative Effectors.</title>
        <authorList>
            <person name="Lopez D."/>
            <person name="Ribeiro S."/>
            <person name="Label P."/>
            <person name="Fumanal B."/>
            <person name="Venisse J.S."/>
            <person name="Kohler A."/>
            <person name="de Oliveira R.R."/>
            <person name="Labutti K."/>
            <person name="Lipzen A."/>
            <person name="Lail K."/>
            <person name="Bauer D."/>
            <person name="Ohm R.A."/>
            <person name="Barry K.W."/>
            <person name="Spatafora J."/>
            <person name="Grigoriev I.V."/>
            <person name="Martin F.M."/>
            <person name="Pujade-Renaud V."/>
        </authorList>
    </citation>
    <scope>NUCLEOTIDE SEQUENCE [LARGE SCALE GENOMIC DNA]</scope>
    <source>
        <strain evidence="3 4">Philippines</strain>
    </source>
</reference>
<feature type="transmembrane region" description="Helical" evidence="2">
    <location>
        <begin position="74"/>
        <end position="92"/>
    </location>
</feature>
<gene>
    <name evidence="3" type="ORF">BS50DRAFT_8173</name>
</gene>
<sequence length="93" mass="10249">MPGGNHERTELGRNTRKHPSSLPSIPPPLLLSGPDHSTAPKQKSRGRNVKRRDRPSLPHPGTGGHNQRRWKMGVVRLAVDLASGLGCFLWAFD</sequence>
<keyword evidence="4" id="KW-1185">Reference proteome</keyword>
<dbReference type="EMBL" id="KZ678128">
    <property type="protein sequence ID" value="PSN74113.1"/>
    <property type="molecule type" value="Genomic_DNA"/>
</dbReference>
<evidence type="ECO:0000256" key="1">
    <source>
        <dbReference type="SAM" id="MobiDB-lite"/>
    </source>
</evidence>
<feature type="compositionally biased region" description="Basic and acidic residues" evidence="1">
    <location>
        <begin position="1"/>
        <end position="13"/>
    </location>
</feature>
<accession>A0A2T2P8X8</accession>
<keyword evidence="2" id="KW-0812">Transmembrane</keyword>
<feature type="region of interest" description="Disordered" evidence="1">
    <location>
        <begin position="1"/>
        <end position="70"/>
    </location>
</feature>
<keyword evidence="2" id="KW-0472">Membrane</keyword>
<dbReference type="AlphaFoldDB" id="A0A2T2P8X8"/>
<proteinExistence type="predicted"/>
<protein>
    <submittedName>
        <fullName evidence="3">Uncharacterized protein</fullName>
    </submittedName>
</protein>
<evidence type="ECO:0000256" key="2">
    <source>
        <dbReference type="SAM" id="Phobius"/>
    </source>
</evidence>
<evidence type="ECO:0000313" key="4">
    <source>
        <dbReference type="Proteomes" id="UP000240883"/>
    </source>
</evidence>